<evidence type="ECO:0000256" key="10">
    <source>
        <dbReference type="ARBA" id="ARBA00023002"/>
    </source>
</evidence>
<dbReference type="GO" id="GO:0046872">
    <property type="term" value="F:metal ion binding"/>
    <property type="evidence" value="ECO:0007669"/>
    <property type="project" value="UniProtKB-KW"/>
</dbReference>
<dbReference type="GO" id="GO:0006099">
    <property type="term" value="P:tricarboxylic acid cycle"/>
    <property type="evidence" value="ECO:0007669"/>
    <property type="project" value="UniProtKB-KW"/>
</dbReference>
<evidence type="ECO:0000256" key="2">
    <source>
        <dbReference type="ARBA" id="ARBA00001946"/>
    </source>
</evidence>
<evidence type="ECO:0000256" key="9">
    <source>
        <dbReference type="ARBA" id="ARBA00022857"/>
    </source>
</evidence>
<feature type="binding site" evidence="12">
    <location>
        <position position="3"/>
    </location>
    <ligand>
        <name>NADP(+)</name>
        <dbReference type="ChEBI" id="CHEBI:58349"/>
    </ligand>
</feature>
<feature type="non-terminal residue" evidence="14">
    <location>
        <position position="1"/>
    </location>
</feature>
<evidence type="ECO:0000256" key="4">
    <source>
        <dbReference type="ARBA" id="ARBA00011738"/>
    </source>
</evidence>
<keyword evidence="9 12" id="KW-0521">NADP</keyword>
<dbReference type="PANTHER" id="PTHR43504">
    <property type="entry name" value="ISOCITRATE DEHYDROGENASE [NADP]"/>
    <property type="match status" value="1"/>
</dbReference>
<reference evidence="14" key="1">
    <citation type="journal article" date="2020" name="mSystems">
        <title>Genome- and Community-Level Interaction Insights into Carbon Utilization and Element Cycling Functions of Hydrothermarchaeota in Hydrothermal Sediment.</title>
        <authorList>
            <person name="Zhou Z."/>
            <person name="Liu Y."/>
            <person name="Xu W."/>
            <person name="Pan J."/>
            <person name="Luo Z.H."/>
            <person name="Li M."/>
        </authorList>
    </citation>
    <scope>NUCLEOTIDE SEQUENCE [LARGE SCALE GENOMIC DNA]</scope>
    <source>
        <strain evidence="14">SpSt-1257</strain>
    </source>
</reference>
<dbReference type="Pfam" id="PF00180">
    <property type="entry name" value="Iso_dh"/>
    <property type="match status" value="1"/>
</dbReference>
<dbReference type="EC" id="1.1.1.42" evidence="5"/>
<evidence type="ECO:0000256" key="11">
    <source>
        <dbReference type="ARBA" id="ARBA00023211"/>
    </source>
</evidence>
<dbReference type="Proteomes" id="UP000885621">
    <property type="component" value="Unassembled WGS sequence"/>
</dbReference>
<comment type="similarity">
    <text evidence="3">Belongs to the isocitrate and isopropylmalate dehydrogenases family.</text>
</comment>
<proteinExistence type="inferred from homology"/>
<dbReference type="SUPFAM" id="SSF53659">
    <property type="entry name" value="Isocitrate/Isopropylmalate dehydrogenase-like"/>
    <property type="match status" value="1"/>
</dbReference>
<dbReference type="GO" id="GO:0004450">
    <property type="term" value="F:isocitrate dehydrogenase (NADP+) activity"/>
    <property type="evidence" value="ECO:0007669"/>
    <property type="project" value="UniProtKB-EC"/>
</dbReference>
<name>A0A831YB85_9AQUI</name>
<evidence type="ECO:0000313" key="14">
    <source>
        <dbReference type="EMBL" id="HEV09402.1"/>
    </source>
</evidence>
<keyword evidence="8" id="KW-0460">Magnesium</keyword>
<feature type="binding site" evidence="12">
    <location>
        <position position="50"/>
    </location>
    <ligand>
        <name>NADP(+)</name>
        <dbReference type="ChEBI" id="CHEBI:58349"/>
    </ligand>
</feature>
<evidence type="ECO:0000256" key="12">
    <source>
        <dbReference type="PIRSR" id="PIRSR604439-2"/>
    </source>
</evidence>
<keyword evidence="7" id="KW-0479">Metal-binding</keyword>
<evidence type="ECO:0000256" key="1">
    <source>
        <dbReference type="ARBA" id="ARBA00001936"/>
    </source>
</evidence>
<comment type="caution">
    <text evidence="14">The sequence shown here is derived from an EMBL/GenBank/DDBJ whole genome shotgun (WGS) entry which is preliminary data.</text>
</comment>
<feature type="domain" description="Isopropylmalate dehydrogenase-like" evidence="13">
    <location>
        <begin position="1"/>
        <end position="67"/>
    </location>
</feature>
<keyword evidence="10" id="KW-0560">Oxidoreductase</keyword>
<protein>
    <recommendedName>
        <fullName evidence="5">isocitrate dehydrogenase (NADP(+))</fullName>
        <ecNumber evidence="5">1.1.1.42</ecNumber>
    </recommendedName>
</protein>
<dbReference type="EMBL" id="DSFC01000186">
    <property type="protein sequence ID" value="HEV09402.1"/>
    <property type="molecule type" value="Genomic_DNA"/>
</dbReference>
<comment type="cofactor">
    <cofactor evidence="1">
        <name>Mn(2+)</name>
        <dbReference type="ChEBI" id="CHEBI:29035"/>
    </cofactor>
</comment>
<comment type="cofactor">
    <cofactor evidence="2">
        <name>Mg(2+)</name>
        <dbReference type="ChEBI" id="CHEBI:18420"/>
    </cofactor>
</comment>
<evidence type="ECO:0000256" key="7">
    <source>
        <dbReference type="ARBA" id="ARBA00022723"/>
    </source>
</evidence>
<accession>A0A831YB85</accession>
<organism evidence="14">
    <name type="scientific">Sulfurihydrogenibium azorense</name>
    <dbReference type="NCBI Taxonomy" id="309806"/>
    <lineage>
        <taxon>Bacteria</taxon>
        <taxon>Pseudomonadati</taxon>
        <taxon>Aquificota</taxon>
        <taxon>Aquificia</taxon>
        <taxon>Aquificales</taxon>
        <taxon>Hydrogenothermaceae</taxon>
        <taxon>Sulfurihydrogenibium</taxon>
    </lineage>
</organism>
<dbReference type="InterPro" id="IPR024084">
    <property type="entry name" value="IsoPropMal-DH-like_dom"/>
</dbReference>
<evidence type="ECO:0000256" key="6">
    <source>
        <dbReference type="ARBA" id="ARBA00022532"/>
    </source>
</evidence>
<keyword evidence="6" id="KW-0816">Tricarboxylic acid cycle</keyword>
<comment type="subunit">
    <text evidence="4">Homodimer.</text>
</comment>
<evidence type="ECO:0000256" key="8">
    <source>
        <dbReference type="ARBA" id="ARBA00022842"/>
    </source>
</evidence>
<dbReference type="InterPro" id="IPR004439">
    <property type="entry name" value="Isocitrate_DH_NADP_dimer_prok"/>
</dbReference>
<evidence type="ECO:0000259" key="13">
    <source>
        <dbReference type="Pfam" id="PF00180"/>
    </source>
</evidence>
<gene>
    <name evidence="14" type="ORF">ENO34_03255</name>
</gene>
<dbReference type="PANTHER" id="PTHR43504:SF1">
    <property type="entry name" value="ISOCITRATE DEHYDROGENASE [NADP]"/>
    <property type="match status" value="1"/>
</dbReference>
<evidence type="ECO:0000256" key="3">
    <source>
        <dbReference type="ARBA" id="ARBA00007769"/>
    </source>
</evidence>
<sequence length="74" mass="7973">IANPLSIILSGAMMLEYLGWKEAGNIIYQAVKSVINEGKGTPDIASGFRKMGKEATELSTSQFGDEIANKIKNL</sequence>
<evidence type="ECO:0000256" key="5">
    <source>
        <dbReference type="ARBA" id="ARBA00013013"/>
    </source>
</evidence>
<dbReference type="Gene3D" id="3.40.718.10">
    <property type="entry name" value="Isopropylmalate Dehydrogenase"/>
    <property type="match status" value="1"/>
</dbReference>
<keyword evidence="11" id="KW-0464">Manganese</keyword>
<dbReference type="AlphaFoldDB" id="A0A831YB85"/>